<gene>
    <name evidence="1" type="ORF">H9784_01335</name>
</gene>
<evidence type="ECO:0000313" key="1">
    <source>
        <dbReference type="EMBL" id="HJA78202.1"/>
    </source>
</evidence>
<dbReference type="Proteomes" id="UP000823821">
    <property type="component" value="Unassembled WGS sequence"/>
</dbReference>
<name>A0A9D2HL76_9BACT</name>
<dbReference type="EMBL" id="DWZD01000011">
    <property type="protein sequence ID" value="HJA78202.1"/>
    <property type="molecule type" value="Genomic_DNA"/>
</dbReference>
<evidence type="ECO:0000313" key="2">
    <source>
        <dbReference type="Proteomes" id="UP000823821"/>
    </source>
</evidence>
<proteinExistence type="predicted"/>
<dbReference type="Pfam" id="PF05930">
    <property type="entry name" value="Phage_AlpA"/>
    <property type="match status" value="1"/>
</dbReference>
<dbReference type="InterPro" id="IPR010260">
    <property type="entry name" value="AlpA"/>
</dbReference>
<reference evidence="1" key="2">
    <citation type="submission" date="2021-04" db="EMBL/GenBank/DDBJ databases">
        <authorList>
            <person name="Gilroy R."/>
        </authorList>
    </citation>
    <scope>NUCLEOTIDE SEQUENCE</scope>
    <source>
        <strain evidence="1">5032</strain>
    </source>
</reference>
<accession>A0A9D2HL76</accession>
<organism evidence="1 2">
    <name type="scientific">Candidatus Desulfovibrio intestinavium</name>
    <dbReference type="NCBI Taxonomy" id="2838534"/>
    <lineage>
        <taxon>Bacteria</taxon>
        <taxon>Pseudomonadati</taxon>
        <taxon>Thermodesulfobacteriota</taxon>
        <taxon>Desulfovibrionia</taxon>
        <taxon>Desulfovibrionales</taxon>
        <taxon>Desulfovibrionaceae</taxon>
        <taxon>Desulfovibrio</taxon>
    </lineage>
</organism>
<sequence length="74" mass="8273">MSETVQNVAPHLPEVGFVRLAEVLRLIPVSKTAWFKGVSEGRFPRPVKLGRRASGYRVQDVRDLIERLSNGEGV</sequence>
<protein>
    <submittedName>
        <fullName evidence="1">AlpA family phage regulatory protein</fullName>
    </submittedName>
</protein>
<dbReference type="AlphaFoldDB" id="A0A9D2HL76"/>
<reference evidence="1" key="1">
    <citation type="journal article" date="2021" name="PeerJ">
        <title>Extensive microbial diversity within the chicken gut microbiome revealed by metagenomics and culture.</title>
        <authorList>
            <person name="Gilroy R."/>
            <person name="Ravi A."/>
            <person name="Getino M."/>
            <person name="Pursley I."/>
            <person name="Horton D.L."/>
            <person name="Alikhan N.F."/>
            <person name="Baker D."/>
            <person name="Gharbi K."/>
            <person name="Hall N."/>
            <person name="Watson M."/>
            <person name="Adriaenssens E.M."/>
            <person name="Foster-Nyarko E."/>
            <person name="Jarju S."/>
            <person name="Secka A."/>
            <person name="Antonio M."/>
            <person name="Oren A."/>
            <person name="Chaudhuri R.R."/>
            <person name="La Ragione R."/>
            <person name="Hildebrand F."/>
            <person name="Pallen M.J."/>
        </authorList>
    </citation>
    <scope>NUCLEOTIDE SEQUENCE</scope>
    <source>
        <strain evidence="1">5032</strain>
    </source>
</reference>
<dbReference type="Gene3D" id="1.10.238.160">
    <property type="match status" value="1"/>
</dbReference>
<comment type="caution">
    <text evidence="1">The sequence shown here is derived from an EMBL/GenBank/DDBJ whole genome shotgun (WGS) entry which is preliminary data.</text>
</comment>